<dbReference type="EMBL" id="CP049863">
    <property type="protein sequence ID" value="QIK63020.1"/>
    <property type="molecule type" value="Genomic_DNA"/>
</dbReference>
<proteinExistence type="predicted"/>
<dbReference type="SUPFAM" id="SSF53756">
    <property type="entry name" value="UDP-Glycosyltransferase/glycogen phosphorylase"/>
    <property type="match status" value="1"/>
</dbReference>
<gene>
    <name evidence="2" type="ORF">G7068_07285</name>
</gene>
<dbReference type="InterPro" id="IPR051612">
    <property type="entry name" value="Teichoic_Acid_Biosynth"/>
</dbReference>
<dbReference type="Pfam" id="PF04464">
    <property type="entry name" value="Glyphos_transf"/>
    <property type="match status" value="2"/>
</dbReference>
<evidence type="ECO:0000313" key="2">
    <source>
        <dbReference type="EMBL" id="QIK63020.1"/>
    </source>
</evidence>
<feature type="domain" description="Glycosyltransferase 2-like" evidence="1">
    <location>
        <begin position="14"/>
        <end position="176"/>
    </location>
</feature>
<dbReference type="KEGG" id="lvi:G7068_07285"/>
<evidence type="ECO:0000313" key="3">
    <source>
        <dbReference type="Proteomes" id="UP000502677"/>
    </source>
</evidence>
<keyword evidence="3" id="KW-1185">Reference proteome</keyword>
<accession>A0A6G7XEI1</accession>
<dbReference type="PANTHER" id="PTHR37316">
    <property type="entry name" value="TEICHOIC ACID GLYCEROL-PHOSPHATE PRIMASE"/>
    <property type="match status" value="1"/>
</dbReference>
<dbReference type="AlphaFoldDB" id="A0A6G7XEI1"/>
<dbReference type="Gene3D" id="3.90.550.10">
    <property type="entry name" value="Spore Coat Polysaccharide Biosynthesis Protein SpsA, Chain A"/>
    <property type="match status" value="1"/>
</dbReference>
<dbReference type="Proteomes" id="UP000502677">
    <property type="component" value="Chromosome"/>
</dbReference>
<name>A0A6G7XEI1_9MICO</name>
<dbReference type="SUPFAM" id="SSF53448">
    <property type="entry name" value="Nucleotide-diphospho-sugar transferases"/>
    <property type="match status" value="1"/>
</dbReference>
<dbReference type="GO" id="GO:0016020">
    <property type="term" value="C:membrane"/>
    <property type="evidence" value="ECO:0007669"/>
    <property type="project" value="InterPro"/>
</dbReference>
<organism evidence="2 3">
    <name type="scientific">Leucobacter viscericola</name>
    <dbReference type="NCBI Taxonomy" id="2714935"/>
    <lineage>
        <taxon>Bacteria</taxon>
        <taxon>Bacillati</taxon>
        <taxon>Actinomycetota</taxon>
        <taxon>Actinomycetes</taxon>
        <taxon>Micrococcales</taxon>
        <taxon>Microbacteriaceae</taxon>
        <taxon>Leucobacter</taxon>
    </lineage>
</organism>
<dbReference type="Pfam" id="PF00535">
    <property type="entry name" value="Glycos_transf_2"/>
    <property type="match status" value="1"/>
</dbReference>
<dbReference type="InterPro" id="IPR007554">
    <property type="entry name" value="Glycerophosphate_synth"/>
</dbReference>
<dbReference type="InterPro" id="IPR043149">
    <property type="entry name" value="TagF_N"/>
</dbReference>
<dbReference type="InterPro" id="IPR001173">
    <property type="entry name" value="Glyco_trans_2-like"/>
</dbReference>
<dbReference type="Gene3D" id="3.40.50.11820">
    <property type="match status" value="1"/>
</dbReference>
<dbReference type="InterPro" id="IPR029044">
    <property type="entry name" value="Nucleotide-diphossugar_trans"/>
</dbReference>
<dbReference type="PANTHER" id="PTHR37316:SF3">
    <property type="entry name" value="TEICHOIC ACID GLYCEROL-PHOSPHATE TRANSFERASE"/>
    <property type="match status" value="1"/>
</dbReference>
<reference evidence="2 3" key="1">
    <citation type="submission" date="2020-03" db="EMBL/GenBank/DDBJ databases">
        <title>Leucobacter sp. nov., isolated from beetles.</title>
        <authorList>
            <person name="Hyun D.-W."/>
            <person name="Bae J.-W."/>
        </authorList>
    </citation>
    <scope>NUCLEOTIDE SEQUENCE [LARGE SCALE GENOMIC DNA]</scope>
    <source>
        <strain evidence="2 3">HDW9C</strain>
    </source>
</reference>
<evidence type="ECO:0000259" key="1">
    <source>
        <dbReference type="Pfam" id="PF00535"/>
    </source>
</evidence>
<keyword evidence="2" id="KW-0808">Transferase</keyword>
<dbReference type="RefSeq" id="WP_166290646.1">
    <property type="nucleotide sequence ID" value="NZ_CP049863.1"/>
</dbReference>
<dbReference type="GO" id="GO:0047355">
    <property type="term" value="F:CDP-glycerol glycerophosphotransferase activity"/>
    <property type="evidence" value="ECO:0007669"/>
    <property type="project" value="InterPro"/>
</dbReference>
<sequence length="814" mass="92693">MSNVSSSSAQPLLSVVVPVYNVAQYLDQCLTSVFAQGFEPGELEVIVVDDGSTDGSGLIAQKWARRRSEVQLITKPNGGLSAARNTGFELTTGTYLTFLDSDDLIPEGAYRRMIDVLQETGSDFITAAPFRFAGWDRHAKPFARSADLYRESRRSVTLEQHPEYLRDFAAWNKIYRREFFVQSEVRFPEGRIYEEIATSPILYSKARAFDVFAEAGYFWRMTPGSITQTIKPVKAHDRLGALAHIQQYFEGRGSSPRLQDELGFAIVDYNLRWTFLEYFQLDEETQRFIAEKSREILASVSDETIARVQSPLREWAMLAKHGDAAGLNRALRTSQHENLPDIPPGSTVAAHSQALPRQSLRDRLRGSRRLPETARRLRNLFVYLALRPVLFRLPLLENTAVFSNYWGQKFSLSDGPAAVCIELNRSNPTMRSVVFATRNDRRLIRARVKELAADPRRIKVVRNTSFAYYWYIWRAKYLFNDANFQLAFRVDKFTGKRPGQIEVQTTHGIPIKKMGIDSAAAIDLEERSVFLARSQRCDYLVSTSPLVAETYAHSFGIEPSVLQTGLPQHDVLFTPPEEHELRRIRKKYGLDPKKRIAVYAPTFRNADGSVFPCLLDLHMMQEQLGDEYQLVMKVHPFNHTQIGLIDFRELSDFAQDPAPSPFVKLMGEVRLDPTYVAATLDYEASRSRDTVRKVDGSINELMFVADIVISDYSSLMFGYTHLRKPLVLFTPDIDHYNATRGSYYNVDEIAPGAVTKTTEQVIEAIQLSSDVASWNEQYDVKRNDFIERFLVWDRGDAARKILTELGLVAVAERE</sequence>
<dbReference type="CDD" id="cd00761">
    <property type="entry name" value="Glyco_tranf_GTA_type"/>
    <property type="match status" value="1"/>
</dbReference>
<protein>
    <submittedName>
        <fullName evidence="2">Glycosyltransferase</fullName>
    </submittedName>
</protein>